<dbReference type="InterPro" id="IPR020422">
    <property type="entry name" value="TYR_PHOSPHATASE_DUAL_dom"/>
</dbReference>
<feature type="transmembrane region" description="Helical" evidence="7">
    <location>
        <begin position="245"/>
        <end position="262"/>
    </location>
</feature>
<proteinExistence type="inferred from homology"/>
<dbReference type="AlphaFoldDB" id="A0A813HWA0"/>
<evidence type="ECO:0000256" key="6">
    <source>
        <dbReference type="SAM" id="MobiDB-lite"/>
    </source>
</evidence>
<dbReference type="SUPFAM" id="SSF52799">
    <property type="entry name" value="(Phosphotyrosine protein) phosphatases II"/>
    <property type="match status" value="1"/>
</dbReference>
<dbReference type="PROSITE" id="PS50054">
    <property type="entry name" value="TYR_PHOSPHATASE_DUAL"/>
    <property type="match status" value="1"/>
</dbReference>
<dbReference type="InterPro" id="IPR000340">
    <property type="entry name" value="Dual-sp_phosphatase_cat-dom"/>
</dbReference>
<dbReference type="InterPro" id="IPR016130">
    <property type="entry name" value="Tyr_Pase_AS"/>
</dbReference>
<evidence type="ECO:0000256" key="3">
    <source>
        <dbReference type="ARBA" id="ARBA00022801"/>
    </source>
</evidence>
<dbReference type="EC" id="3.1.3.48" evidence="2"/>
<name>A0A813HWA0_POLGL</name>
<organism evidence="10 11">
    <name type="scientific">Polarella glacialis</name>
    <name type="common">Dinoflagellate</name>
    <dbReference type="NCBI Taxonomy" id="89957"/>
    <lineage>
        <taxon>Eukaryota</taxon>
        <taxon>Sar</taxon>
        <taxon>Alveolata</taxon>
        <taxon>Dinophyceae</taxon>
        <taxon>Suessiales</taxon>
        <taxon>Suessiaceae</taxon>
        <taxon>Polarella</taxon>
    </lineage>
</organism>
<dbReference type="InterPro" id="IPR000387">
    <property type="entry name" value="Tyr_Pase_dom"/>
</dbReference>
<dbReference type="SMART" id="SM00195">
    <property type="entry name" value="DSPc"/>
    <property type="match status" value="1"/>
</dbReference>
<sequence>MATLQQELLEEQKRLRIADFVMDQATVNATKQAEARRMANEELKTSGPRIQAAQQATAKASSQIQGLEAKLAEAKQRVTELEAQKTTAHQELHKDKVTLYEAKQRTQVLREEAQGKMGGPPEHGAWLLDELAAFPHQNLLALVAGALGVYSVVDPQFFLKVLSVGVFGATSGAVGTVQFQAYMGETSPGGLSIVVGIEVAAVVAFAAVMGFAGFQLLIGAVTGLMLAVLTADSTIVSAIFGGEEALWYVLCLTAGVVSIYLLKNDANTVLGAVIGGLLVASSLSFFVAELLVSSNGVTSWVEFATRLSVVMVDLELWLEALPGFVLPADCFAAVRRADAAPPEAPSRCVPHQVSRLCSGIQAGGPLVVDIFQKVGSIDVGHLRAGMTAETGMKWPGSSLELRIRLAVVDVLAAAAAAAAAAASAEAEAAAWATAAAAADQEARQQWEAANQAEAVAKAVAEAPPVQVSPPPPPPPPATASPAPAIVSRIPPRIQDDKRLYKPIALNNCDQILPYLYLGGVQAASDTESLVQQGIRAVCCCCRELEFPTNEFNKDIEYYRVDVEDMSREPIELYWPEATEFIHSWVSREQPVLVHCRAGVSRSASCVIAYLITYHNMSLHDAFFLVRSRRSIVTPNLGFMEKLGEFEEAKRGTEPSIEINKYMSWYTTPERAAVPDLKPD</sequence>
<feature type="transmembrane region" description="Helical" evidence="7">
    <location>
        <begin position="189"/>
        <end position="209"/>
    </location>
</feature>
<evidence type="ECO:0000313" key="11">
    <source>
        <dbReference type="Proteomes" id="UP000654075"/>
    </source>
</evidence>
<dbReference type="GO" id="GO:0004725">
    <property type="term" value="F:protein tyrosine phosphatase activity"/>
    <property type="evidence" value="ECO:0007669"/>
    <property type="project" value="UniProtKB-EC"/>
</dbReference>
<dbReference type="GO" id="GO:0005737">
    <property type="term" value="C:cytoplasm"/>
    <property type="evidence" value="ECO:0007669"/>
    <property type="project" value="TreeGrafter"/>
</dbReference>
<keyword evidence="7" id="KW-0472">Membrane</keyword>
<dbReference type="PANTHER" id="PTHR10159:SF519">
    <property type="entry name" value="DUAL SPECIFICITY PROTEIN PHOSPHATASE MPK3"/>
    <property type="match status" value="1"/>
</dbReference>
<keyword evidence="3" id="KW-0378">Hydrolase</keyword>
<dbReference type="Gene3D" id="3.90.190.10">
    <property type="entry name" value="Protein tyrosine phosphatase superfamily"/>
    <property type="match status" value="1"/>
</dbReference>
<keyword evidence="7" id="KW-0812">Transmembrane</keyword>
<comment type="caution">
    <text evidence="10">The sequence shown here is derived from an EMBL/GenBank/DDBJ whole genome shotgun (WGS) entry which is preliminary data.</text>
</comment>
<comment type="similarity">
    <text evidence="1">Belongs to the protein-tyrosine phosphatase family. Non-receptor class dual specificity subfamily.</text>
</comment>
<protein>
    <recommendedName>
        <fullName evidence="2">protein-tyrosine-phosphatase</fullName>
        <ecNumber evidence="2">3.1.3.48</ecNumber>
    </recommendedName>
</protein>
<feature type="coiled-coil region" evidence="5">
    <location>
        <begin position="50"/>
        <end position="91"/>
    </location>
</feature>
<feature type="transmembrane region" description="Helical" evidence="7">
    <location>
        <begin position="157"/>
        <end position="177"/>
    </location>
</feature>
<evidence type="ECO:0000259" key="8">
    <source>
        <dbReference type="PROSITE" id="PS50054"/>
    </source>
</evidence>
<feature type="domain" description="Tyrosine specific protein phosphatases" evidence="9">
    <location>
        <begin position="575"/>
        <end position="629"/>
    </location>
</feature>
<dbReference type="GO" id="GO:0043409">
    <property type="term" value="P:negative regulation of MAPK cascade"/>
    <property type="evidence" value="ECO:0007669"/>
    <property type="project" value="TreeGrafter"/>
</dbReference>
<dbReference type="OrthoDB" id="10252009at2759"/>
<reference evidence="10" key="1">
    <citation type="submission" date="2021-02" db="EMBL/GenBank/DDBJ databases">
        <authorList>
            <person name="Dougan E. K."/>
            <person name="Rhodes N."/>
            <person name="Thang M."/>
            <person name="Chan C."/>
        </authorList>
    </citation>
    <scope>NUCLEOTIDE SEQUENCE</scope>
</reference>
<dbReference type="InterPro" id="IPR029021">
    <property type="entry name" value="Prot-tyrosine_phosphatase-like"/>
</dbReference>
<keyword evidence="7" id="KW-1133">Transmembrane helix</keyword>
<dbReference type="PANTHER" id="PTHR10159">
    <property type="entry name" value="DUAL SPECIFICITY PROTEIN PHOSPHATASE"/>
    <property type="match status" value="1"/>
</dbReference>
<evidence type="ECO:0000256" key="5">
    <source>
        <dbReference type="SAM" id="Coils"/>
    </source>
</evidence>
<evidence type="ECO:0000256" key="1">
    <source>
        <dbReference type="ARBA" id="ARBA00008601"/>
    </source>
</evidence>
<feature type="domain" description="Tyrosine-protein phosphatase" evidence="8">
    <location>
        <begin position="507"/>
        <end position="651"/>
    </location>
</feature>
<evidence type="ECO:0000313" key="10">
    <source>
        <dbReference type="EMBL" id="CAE8642428.1"/>
    </source>
</evidence>
<feature type="transmembrane region" description="Helical" evidence="7">
    <location>
        <begin position="269"/>
        <end position="288"/>
    </location>
</feature>
<accession>A0A813HWA0</accession>
<dbReference type="EMBL" id="CAJNNV010033158">
    <property type="protein sequence ID" value="CAE8642428.1"/>
    <property type="molecule type" value="Genomic_DNA"/>
</dbReference>
<feature type="compositionally biased region" description="Pro residues" evidence="6">
    <location>
        <begin position="466"/>
        <end position="478"/>
    </location>
</feature>
<evidence type="ECO:0000256" key="2">
    <source>
        <dbReference type="ARBA" id="ARBA00013064"/>
    </source>
</evidence>
<dbReference type="PROSITE" id="PS50056">
    <property type="entry name" value="TYR_PHOSPHATASE_2"/>
    <property type="match status" value="1"/>
</dbReference>
<evidence type="ECO:0000256" key="7">
    <source>
        <dbReference type="SAM" id="Phobius"/>
    </source>
</evidence>
<dbReference type="CDD" id="cd14498">
    <property type="entry name" value="DSP"/>
    <property type="match status" value="1"/>
</dbReference>
<keyword evidence="4" id="KW-0904">Protein phosphatase</keyword>
<feature type="region of interest" description="Disordered" evidence="6">
    <location>
        <begin position="461"/>
        <end position="483"/>
    </location>
</feature>
<feature type="transmembrane region" description="Helical" evidence="7">
    <location>
        <begin position="216"/>
        <end position="239"/>
    </location>
</feature>
<evidence type="ECO:0000256" key="4">
    <source>
        <dbReference type="ARBA" id="ARBA00022912"/>
    </source>
</evidence>
<dbReference type="Pfam" id="PF00782">
    <property type="entry name" value="DSPc"/>
    <property type="match status" value="1"/>
</dbReference>
<dbReference type="PROSITE" id="PS00383">
    <property type="entry name" value="TYR_PHOSPHATASE_1"/>
    <property type="match status" value="1"/>
</dbReference>
<evidence type="ECO:0000259" key="9">
    <source>
        <dbReference type="PROSITE" id="PS50056"/>
    </source>
</evidence>
<gene>
    <name evidence="10" type="ORF">PGLA1383_LOCUS56928</name>
</gene>
<keyword evidence="11" id="KW-1185">Reference proteome</keyword>
<keyword evidence="5" id="KW-0175">Coiled coil</keyword>
<dbReference type="Proteomes" id="UP000654075">
    <property type="component" value="Unassembled WGS sequence"/>
</dbReference>